<evidence type="ECO:0000313" key="1">
    <source>
        <dbReference type="EMBL" id="MBO2007049.1"/>
    </source>
</evidence>
<accession>A0A939NK86</accession>
<proteinExistence type="predicted"/>
<sequence length="92" mass="10192">MQHFDHGADGQELTVAEPYRRCSPPCGPMAASLFSTIQPQPLLNTRLGAEVRQMAPEPRGDGLLLESAQGWQRCARQPVSGRHRRSLWGKVV</sequence>
<name>A0A939NK86_SERMA</name>
<dbReference type="AlphaFoldDB" id="A0A939NK86"/>
<dbReference type="EMBL" id="JAGETR010000096">
    <property type="protein sequence ID" value="MBO2007049.1"/>
    <property type="molecule type" value="Genomic_DNA"/>
</dbReference>
<reference evidence="1" key="1">
    <citation type="submission" date="2021-03" db="EMBL/GenBank/DDBJ databases">
        <title>Molecular epidemiology and mechanisms of colistin and carbapenem resistance in Enterobacteriaceae from clinical isolates, the environment and porcine samples in Pretoria, South Africa.</title>
        <authorList>
            <person name="Bogoshi D."/>
            <person name="Mbelle N.M."/>
            <person name="Naidoo V."/>
            <person name="Osei Sekyere J."/>
        </authorList>
    </citation>
    <scope>NUCLEOTIDE SEQUENCE</scope>
    <source>
        <strain evidence="1">C080</strain>
    </source>
</reference>
<protein>
    <submittedName>
        <fullName evidence="1">Uncharacterized protein</fullName>
    </submittedName>
</protein>
<comment type="caution">
    <text evidence="1">The sequence shown here is derived from an EMBL/GenBank/DDBJ whole genome shotgun (WGS) entry which is preliminary data.</text>
</comment>
<organism evidence="1">
    <name type="scientific">Serratia marcescens</name>
    <dbReference type="NCBI Taxonomy" id="615"/>
    <lineage>
        <taxon>Bacteria</taxon>
        <taxon>Pseudomonadati</taxon>
        <taxon>Pseudomonadota</taxon>
        <taxon>Gammaproteobacteria</taxon>
        <taxon>Enterobacterales</taxon>
        <taxon>Yersiniaceae</taxon>
        <taxon>Serratia</taxon>
    </lineage>
</organism>
<gene>
    <name evidence="1" type="ORF">J4732_15040</name>
</gene>